<keyword evidence="2" id="KW-0812">Transmembrane</keyword>
<evidence type="ECO:0000256" key="2">
    <source>
        <dbReference type="SAM" id="Phobius"/>
    </source>
</evidence>
<keyword evidence="2" id="KW-0472">Membrane</keyword>
<feature type="transmembrane region" description="Helical" evidence="2">
    <location>
        <begin position="81"/>
        <end position="106"/>
    </location>
</feature>
<comment type="caution">
    <text evidence="3">The sequence shown here is derived from an EMBL/GenBank/DDBJ whole genome shotgun (WGS) entry which is preliminary data.</text>
</comment>
<dbReference type="AlphaFoldDB" id="A0A7Z0IHE2"/>
<evidence type="ECO:0000313" key="3">
    <source>
        <dbReference type="EMBL" id="NYI67654.1"/>
    </source>
</evidence>
<proteinExistence type="predicted"/>
<dbReference type="RefSeq" id="WP_179427765.1">
    <property type="nucleotide sequence ID" value="NZ_JACBZP010000001.1"/>
</dbReference>
<dbReference type="EMBL" id="JACBZP010000001">
    <property type="protein sequence ID" value="NYI67654.1"/>
    <property type="molecule type" value="Genomic_DNA"/>
</dbReference>
<feature type="transmembrane region" description="Helical" evidence="2">
    <location>
        <begin position="118"/>
        <end position="138"/>
    </location>
</feature>
<evidence type="ECO:0000256" key="1">
    <source>
        <dbReference type="SAM" id="MobiDB-lite"/>
    </source>
</evidence>
<reference evidence="3 4" key="1">
    <citation type="submission" date="2020-07" db="EMBL/GenBank/DDBJ databases">
        <title>Sequencing the genomes of 1000 actinobacteria strains.</title>
        <authorList>
            <person name="Klenk H.-P."/>
        </authorList>
    </citation>
    <scope>NUCLEOTIDE SEQUENCE [LARGE SCALE GENOMIC DNA]</scope>
    <source>
        <strain evidence="3 4">DSM 26341</strain>
    </source>
</reference>
<protein>
    <submittedName>
        <fullName evidence="3">Uncharacterized protein</fullName>
    </submittedName>
</protein>
<feature type="region of interest" description="Disordered" evidence="1">
    <location>
        <begin position="345"/>
        <end position="370"/>
    </location>
</feature>
<evidence type="ECO:0000313" key="4">
    <source>
        <dbReference type="Proteomes" id="UP000539111"/>
    </source>
</evidence>
<name>A0A7Z0IHE2_9MICO</name>
<gene>
    <name evidence="3" type="ORF">BJY26_001960</name>
</gene>
<keyword evidence="2" id="KW-1133">Transmembrane helix</keyword>
<keyword evidence="4" id="KW-1185">Reference proteome</keyword>
<accession>A0A7Z0IHE2</accession>
<organism evidence="3 4">
    <name type="scientific">Spelaeicoccus albus</name>
    <dbReference type="NCBI Taxonomy" id="1280376"/>
    <lineage>
        <taxon>Bacteria</taxon>
        <taxon>Bacillati</taxon>
        <taxon>Actinomycetota</taxon>
        <taxon>Actinomycetes</taxon>
        <taxon>Micrococcales</taxon>
        <taxon>Brevibacteriaceae</taxon>
        <taxon>Spelaeicoccus</taxon>
    </lineage>
</organism>
<sequence length="370" mass="39572">MSGFIGRPDGAGRRRTAPGWRELHRAEVGLARPNYRILDVGSAPDAVRRRWAARQVRMSAGIPGRLYPESLLGRNVIASRAWVWGFGVATVLAEAGSSLVLVPSSLLGLMPAAGTGGALGGIAVIGGGATAVTGWRYWRDPKRLRRRERAAARAAMWITPAALGYRRAKALGRTTDEERLFHLAVHTAEGIVATNAWRSSLLDGHRVRLDLDENLSQIGRRLVHIRRLRDEMVAADGPATRRTIDGYRRSLDQAFDSIAGRVVALHGYLNQLRRLDGGLARLAQAEHAESLSDRVLDVLAATAADTTAAEQISELGVQAVDSAASVDQLLGELAETVSTFDSGAFAEFPAGADGPDSPDEPGSAGRKGDK</sequence>
<dbReference type="Proteomes" id="UP000539111">
    <property type="component" value="Unassembled WGS sequence"/>
</dbReference>